<reference evidence="2" key="5">
    <citation type="submission" date="2025-09" db="UniProtKB">
        <authorList>
            <consortium name="Ensembl"/>
        </authorList>
    </citation>
    <scope>IDENTIFICATION</scope>
</reference>
<dbReference type="SUPFAM" id="SSF47473">
    <property type="entry name" value="EF-hand"/>
    <property type="match status" value="1"/>
</dbReference>
<dbReference type="GO" id="GO:0070840">
    <property type="term" value="F:dynein complex binding"/>
    <property type="evidence" value="ECO:0007669"/>
    <property type="project" value="TreeGrafter"/>
</dbReference>
<dbReference type="Pfam" id="PF14658">
    <property type="entry name" value="EF-hand_9"/>
    <property type="match status" value="1"/>
</dbReference>
<dbReference type="InterPro" id="IPR028170">
    <property type="entry name" value="KASH5"/>
</dbReference>
<organism evidence="2 3">
    <name type="scientific">Callorhinchus milii</name>
    <name type="common">Ghost shark</name>
    <dbReference type="NCBI Taxonomy" id="7868"/>
    <lineage>
        <taxon>Eukaryota</taxon>
        <taxon>Metazoa</taxon>
        <taxon>Chordata</taxon>
        <taxon>Craniata</taxon>
        <taxon>Vertebrata</taxon>
        <taxon>Chondrichthyes</taxon>
        <taxon>Holocephali</taxon>
        <taxon>Chimaeriformes</taxon>
        <taxon>Callorhinchidae</taxon>
        <taxon>Callorhinchus</taxon>
    </lineage>
</organism>
<dbReference type="GO" id="GO:0005640">
    <property type="term" value="C:nuclear outer membrane"/>
    <property type="evidence" value="ECO:0007669"/>
    <property type="project" value="TreeGrafter"/>
</dbReference>
<dbReference type="PROSITE" id="PS50222">
    <property type="entry name" value="EF_HAND_2"/>
    <property type="match status" value="1"/>
</dbReference>
<dbReference type="GO" id="GO:0051653">
    <property type="term" value="P:spindle localization"/>
    <property type="evidence" value="ECO:0007669"/>
    <property type="project" value="TreeGrafter"/>
</dbReference>
<dbReference type="GeneTree" id="ENSGT00940000168227"/>
<feature type="domain" description="EF-hand" evidence="1">
    <location>
        <begin position="23"/>
        <end position="58"/>
    </location>
</feature>
<dbReference type="InterPro" id="IPR002048">
    <property type="entry name" value="EF_hand_dom"/>
</dbReference>
<dbReference type="AlphaFoldDB" id="A0A4W3JSD4"/>
<name>A0A4W3JSD4_CALMI</name>
<dbReference type="GO" id="GO:0007015">
    <property type="term" value="P:actin filament organization"/>
    <property type="evidence" value="ECO:0007669"/>
    <property type="project" value="TreeGrafter"/>
</dbReference>
<dbReference type="STRING" id="7868.ENSCMIP00000046409"/>
<dbReference type="GO" id="GO:0000800">
    <property type="term" value="C:lateral element"/>
    <property type="evidence" value="ECO:0007669"/>
    <property type="project" value="TreeGrafter"/>
</dbReference>
<dbReference type="PANTHER" id="PTHR47300">
    <property type="entry name" value="PROTEIN KASH5"/>
    <property type="match status" value="1"/>
</dbReference>
<keyword evidence="3" id="KW-1185">Reference proteome</keyword>
<dbReference type="GO" id="GO:0005509">
    <property type="term" value="F:calcium ion binding"/>
    <property type="evidence" value="ECO:0007669"/>
    <property type="project" value="InterPro"/>
</dbReference>
<protein>
    <recommendedName>
        <fullName evidence="1">EF-hand domain-containing protein</fullName>
    </recommendedName>
</protein>
<dbReference type="GO" id="GO:0090619">
    <property type="term" value="C:meiotic spindle pole"/>
    <property type="evidence" value="ECO:0007669"/>
    <property type="project" value="TreeGrafter"/>
</dbReference>
<reference evidence="3" key="1">
    <citation type="journal article" date="2006" name="Science">
        <title>Ancient noncoding elements conserved in the human genome.</title>
        <authorList>
            <person name="Venkatesh B."/>
            <person name="Kirkness E.F."/>
            <person name="Loh Y.H."/>
            <person name="Halpern A.L."/>
            <person name="Lee A.P."/>
            <person name="Johnson J."/>
            <person name="Dandona N."/>
            <person name="Viswanathan L.D."/>
            <person name="Tay A."/>
            <person name="Venter J.C."/>
            <person name="Strausberg R.L."/>
            <person name="Brenner S."/>
        </authorList>
    </citation>
    <scope>NUCLEOTIDE SEQUENCE [LARGE SCALE GENOMIC DNA]</scope>
</reference>
<sequence>TGSFESCPSEDSVDGCEEIGICSEEDVLNITFKVCDTEGTGKVPASVIVQYLHDMTGQSTEHGRLHSLHNMLDPERRDISIDRQSFHSTMKRWIVKCSQDG</sequence>
<dbReference type="GO" id="GO:0007129">
    <property type="term" value="P:homologous chromosome pairing at meiosis"/>
    <property type="evidence" value="ECO:0007669"/>
    <property type="project" value="TreeGrafter"/>
</dbReference>
<dbReference type="InterPro" id="IPR011992">
    <property type="entry name" value="EF-hand-dom_pair"/>
</dbReference>
<accession>A0A4W3JSD4</accession>
<dbReference type="GO" id="GO:0034397">
    <property type="term" value="P:telomere localization"/>
    <property type="evidence" value="ECO:0007669"/>
    <property type="project" value="InterPro"/>
</dbReference>
<proteinExistence type="predicted"/>
<evidence type="ECO:0000313" key="3">
    <source>
        <dbReference type="Proteomes" id="UP000314986"/>
    </source>
</evidence>
<evidence type="ECO:0000259" key="1">
    <source>
        <dbReference type="PROSITE" id="PS50222"/>
    </source>
</evidence>
<reference evidence="2" key="4">
    <citation type="submission" date="2025-08" db="UniProtKB">
        <authorList>
            <consortium name="Ensembl"/>
        </authorList>
    </citation>
    <scope>IDENTIFICATION</scope>
</reference>
<dbReference type="GO" id="GO:0090220">
    <property type="term" value="P:chromosome localization to nuclear envelope involved in homologous chromosome segregation"/>
    <property type="evidence" value="ECO:0007669"/>
    <property type="project" value="TreeGrafter"/>
</dbReference>
<dbReference type="InParanoid" id="A0A4W3JSD4"/>
<dbReference type="Ensembl" id="ENSCMIT00000047070.1">
    <property type="protein sequence ID" value="ENSCMIP00000046409.1"/>
    <property type="gene ID" value="ENSCMIG00000019085.1"/>
</dbReference>
<evidence type="ECO:0000313" key="2">
    <source>
        <dbReference type="Ensembl" id="ENSCMIP00000046409.1"/>
    </source>
</evidence>
<dbReference type="Proteomes" id="UP000314986">
    <property type="component" value="Unassembled WGS sequence"/>
</dbReference>
<dbReference type="GO" id="GO:0034993">
    <property type="term" value="C:meiotic nuclear membrane microtubule tethering complex"/>
    <property type="evidence" value="ECO:0007669"/>
    <property type="project" value="InterPro"/>
</dbReference>
<dbReference type="GO" id="GO:0000781">
    <property type="term" value="C:chromosome, telomeric region"/>
    <property type="evidence" value="ECO:0007669"/>
    <property type="project" value="TreeGrafter"/>
</dbReference>
<reference evidence="3" key="2">
    <citation type="journal article" date="2007" name="PLoS Biol.">
        <title>Survey sequencing and comparative analysis of the elephant shark (Callorhinchus milii) genome.</title>
        <authorList>
            <person name="Venkatesh B."/>
            <person name="Kirkness E.F."/>
            <person name="Loh Y.H."/>
            <person name="Halpern A.L."/>
            <person name="Lee A.P."/>
            <person name="Johnson J."/>
            <person name="Dandona N."/>
            <person name="Viswanathan L.D."/>
            <person name="Tay A."/>
            <person name="Venter J.C."/>
            <person name="Strausberg R.L."/>
            <person name="Brenner S."/>
        </authorList>
    </citation>
    <scope>NUCLEOTIDE SEQUENCE [LARGE SCALE GENOMIC DNA]</scope>
</reference>
<dbReference type="InterPro" id="IPR039508">
    <property type="entry name" value="KASH5_EF-hand-like_dom"/>
</dbReference>
<dbReference type="GO" id="GO:0051225">
    <property type="term" value="P:spindle assembly"/>
    <property type="evidence" value="ECO:0007669"/>
    <property type="project" value="TreeGrafter"/>
</dbReference>
<reference evidence="3" key="3">
    <citation type="journal article" date="2014" name="Nature">
        <title>Elephant shark genome provides unique insights into gnathostome evolution.</title>
        <authorList>
            <consortium name="International Elephant Shark Genome Sequencing Consortium"/>
            <person name="Venkatesh B."/>
            <person name="Lee A.P."/>
            <person name="Ravi V."/>
            <person name="Maurya A.K."/>
            <person name="Lian M.M."/>
            <person name="Swann J.B."/>
            <person name="Ohta Y."/>
            <person name="Flajnik M.F."/>
            <person name="Sutoh Y."/>
            <person name="Kasahara M."/>
            <person name="Hoon S."/>
            <person name="Gangu V."/>
            <person name="Roy S.W."/>
            <person name="Irimia M."/>
            <person name="Korzh V."/>
            <person name="Kondrychyn I."/>
            <person name="Lim Z.W."/>
            <person name="Tay B.H."/>
            <person name="Tohari S."/>
            <person name="Kong K.W."/>
            <person name="Ho S."/>
            <person name="Lorente-Galdos B."/>
            <person name="Quilez J."/>
            <person name="Marques-Bonet T."/>
            <person name="Raney B.J."/>
            <person name="Ingham P.W."/>
            <person name="Tay A."/>
            <person name="Hillier L.W."/>
            <person name="Minx P."/>
            <person name="Boehm T."/>
            <person name="Wilson R.K."/>
            <person name="Brenner S."/>
            <person name="Warren W.C."/>
        </authorList>
    </citation>
    <scope>NUCLEOTIDE SEQUENCE [LARGE SCALE GENOMIC DNA]</scope>
</reference>
<dbReference type="PANTHER" id="PTHR47300:SF1">
    <property type="entry name" value="PROTEIN KASH5"/>
    <property type="match status" value="1"/>
</dbReference>